<dbReference type="HOGENOM" id="CLU_1737582_0_0_7"/>
<keyword evidence="2" id="KW-1185">Reference proteome</keyword>
<protein>
    <submittedName>
        <fullName evidence="1">Uncharacterized protein</fullName>
    </submittedName>
</protein>
<sequence precursor="true">MSIPSNVKRLVAVCLLVAVPALYGCPALLVVYLISATDGDNVTVTAEIPRNADEIYNTAIKLTEEDGGRTYTVIEADPERKFLRVEALDQTWWFEMTLVQLNGRSAQLIMIGVSPGDEEEQRNRGLVAVERICTDLGVRYKVVENNQPQG</sequence>
<evidence type="ECO:0000313" key="2">
    <source>
        <dbReference type="Proteomes" id="UP000007845"/>
    </source>
</evidence>
<dbReference type="RefSeq" id="WP_014323843.1">
    <property type="nucleotide sequence ID" value="NC_016803.1"/>
</dbReference>
<accession>F0JKH0</accession>
<gene>
    <name evidence="1" type="ORF">DND132_3216</name>
</gene>
<dbReference type="OrthoDB" id="5465174at2"/>
<dbReference type="EMBL" id="CP003220">
    <property type="protein sequence ID" value="EGB16419.1"/>
    <property type="molecule type" value="Genomic_DNA"/>
</dbReference>
<dbReference type="AlphaFoldDB" id="F0JKH0"/>
<name>F0JKH0_9BACT</name>
<reference evidence="1 2" key="1">
    <citation type="journal article" date="2011" name="J. Bacteriol.">
        <title>Genome sequence of the mercury-methylating strain Desulfovibrio desulfuricans ND132.</title>
        <authorList>
            <person name="Brown S.D."/>
            <person name="Gilmour C.C."/>
            <person name="Kucken A.M."/>
            <person name="Wall J.D."/>
            <person name="Elias D.A."/>
            <person name="Brandt C.C."/>
            <person name="Podar M."/>
            <person name="Chertkov O."/>
            <person name="Held B."/>
            <person name="Bruce D.C."/>
            <person name="Detter J.C."/>
            <person name="Tapia R."/>
            <person name="Han C.S."/>
            <person name="Goodwin L.A."/>
            <person name="Cheng J.F."/>
            <person name="Pitluck S."/>
            <person name="Woyke T."/>
            <person name="Mikhailova N."/>
            <person name="Ivanova N.N."/>
            <person name="Han J."/>
            <person name="Lucas S."/>
            <person name="Lapidus A.L."/>
            <person name="Land M.L."/>
            <person name="Hauser L.J."/>
            <person name="Palumbo A.V."/>
        </authorList>
    </citation>
    <scope>NUCLEOTIDE SEQUENCE [LARGE SCALE GENOMIC DNA]</scope>
    <source>
        <strain evidence="1 2">ND132</strain>
    </source>
</reference>
<dbReference type="KEGG" id="ddn:DND132_3216"/>
<proteinExistence type="predicted"/>
<organism evidence="1 2">
    <name type="scientific">Pseudodesulfovibrio mercurii</name>
    <dbReference type="NCBI Taxonomy" id="641491"/>
    <lineage>
        <taxon>Bacteria</taxon>
        <taxon>Pseudomonadati</taxon>
        <taxon>Thermodesulfobacteriota</taxon>
        <taxon>Desulfovibrionia</taxon>
        <taxon>Desulfovibrionales</taxon>
        <taxon>Desulfovibrionaceae</taxon>
    </lineage>
</organism>
<evidence type="ECO:0000313" key="1">
    <source>
        <dbReference type="EMBL" id="EGB16419.1"/>
    </source>
</evidence>
<dbReference type="Proteomes" id="UP000007845">
    <property type="component" value="Chromosome"/>
</dbReference>